<protein>
    <submittedName>
        <fullName evidence="1">Uncharacterized protein</fullName>
    </submittedName>
</protein>
<feature type="non-terminal residue" evidence="1">
    <location>
        <position position="1"/>
    </location>
</feature>
<name>A0A146KAJ4_9EUKA</name>
<evidence type="ECO:0000313" key="1">
    <source>
        <dbReference type="EMBL" id="JAP92409.1"/>
    </source>
</evidence>
<sequence length="363" mass="42536">FHHMLVLSEFKVCQNLSLLTQRDTQVEFLLNSPQPINLLTRNRQILNKNQQSSFTLNLLCNNEVFYTTTTQIHLPAIQQQSMCQKLPQKYFPLFYETEISILIGYCKFDVYSGVYQVLNSLTQQKPIIQTNSKPVQKTTCEKEVQTEVQQKLLKKAKFICELNLVKFCCQKSYEKVYFLITQSLDENLQKLLKQRSGNKDQKQFISCSFSQVQDYNTDQLKVFQFQLNSVFQKSFQFTKQNLNNNSFYVVLFGFQQQVKKLIGFTQIQLDFSTQQKWLQIDDGYLYFSGKMFQYQGQDVEELKHGQNTLKVGLPAEFEVLHQKEEKVANEIKQPKVQLQLQMDKKQFDKGIQEVMGVLGGLFQ</sequence>
<dbReference type="EMBL" id="GDID01004197">
    <property type="protein sequence ID" value="JAP92409.1"/>
    <property type="molecule type" value="Transcribed_RNA"/>
</dbReference>
<accession>A0A146KAJ4</accession>
<proteinExistence type="predicted"/>
<gene>
    <name evidence="1" type="ORF">TPC1_15661</name>
</gene>
<organism evidence="1">
    <name type="scientific">Trepomonas sp. PC1</name>
    <dbReference type="NCBI Taxonomy" id="1076344"/>
    <lineage>
        <taxon>Eukaryota</taxon>
        <taxon>Metamonada</taxon>
        <taxon>Diplomonadida</taxon>
        <taxon>Hexamitidae</taxon>
        <taxon>Hexamitinae</taxon>
        <taxon>Trepomonas</taxon>
    </lineage>
</organism>
<reference evidence="1" key="1">
    <citation type="submission" date="2015-07" db="EMBL/GenBank/DDBJ databases">
        <title>Adaptation to a free-living lifestyle via gene acquisitions in the diplomonad Trepomonas sp. PC1.</title>
        <authorList>
            <person name="Xu F."/>
            <person name="Jerlstrom-Hultqvist J."/>
            <person name="Kolisko M."/>
            <person name="Simpson A.G.B."/>
            <person name="Roger A.J."/>
            <person name="Svard S.G."/>
            <person name="Andersson J.O."/>
        </authorList>
    </citation>
    <scope>NUCLEOTIDE SEQUENCE</scope>
    <source>
        <strain evidence="1">PC1</strain>
    </source>
</reference>
<dbReference type="AlphaFoldDB" id="A0A146KAJ4"/>